<feature type="region of interest" description="Disordered" evidence="1">
    <location>
        <begin position="1"/>
        <end position="59"/>
    </location>
</feature>
<evidence type="ECO:0000256" key="1">
    <source>
        <dbReference type="SAM" id="MobiDB-lite"/>
    </source>
</evidence>
<dbReference type="RefSeq" id="WP_344107582.1">
    <property type="nucleotide sequence ID" value="NZ_BAAAPC010000001.1"/>
</dbReference>
<evidence type="ECO:0000313" key="3">
    <source>
        <dbReference type="Proteomes" id="UP001501585"/>
    </source>
</evidence>
<evidence type="ECO:0000313" key="2">
    <source>
        <dbReference type="EMBL" id="GAA1981589.1"/>
    </source>
</evidence>
<reference evidence="2 3" key="1">
    <citation type="journal article" date="2019" name="Int. J. Syst. Evol. Microbiol.">
        <title>The Global Catalogue of Microorganisms (GCM) 10K type strain sequencing project: providing services to taxonomists for standard genome sequencing and annotation.</title>
        <authorList>
            <consortium name="The Broad Institute Genomics Platform"/>
            <consortium name="The Broad Institute Genome Sequencing Center for Infectious Disease"/>
            <person name="Wu L."/>
            <person name="Ma J."/>
        </authorList>
    </citation>
    <scope>NUCLEOTIDE SEQUENCE [LARGE SCALE GENOMIC DNA]</scope>
    <source>
        <strain evidence="2 3">JCM 15313</strain>
    </source>
</reference>
<proteinExistence type="predicted"/>
<gene>
    <name evidence="2" type="ORF">GCM10009799_03340</name>
</gene>
<accession>A0ABN2S721</accession>
<sequence length="77" mass="8602">MTRRVSRAPQTSRPAPARRRVRPSAPRTAVNRARGQQSIAMPEPRETTETIASGPPKLSWVLVTDTNGRTRPEARWA</sequence>
<dbReference type="EMBL" id="BAAAPC010000001">
    <property type="protein sequence ID" value="GAA1981589.1"/>
    <property type="molecule type" value="Genomic_DNA"/>
</dbReference>
<comment type="caution">
    <text evidence="2">The sequence shown here is derived from an EMBL/GenBank/DDBJ whole genome shotgun (WGS) entry which is preliminary data.</text>
</comment>
<name>A0ABN2S721_9ACTN</name>
<protein>
    <submittedName>
        <fullName evidence="2">Uncharacterized protein</fullName>
    </submittedName>
</protein>
<dbReference type="Proteomes" id="UP001501585">
    <property type="component" value="Unassembled WGS sequence"/>
</dbReference>
<organism evidence="2 3">
    <name type="scientific">Nocardiopsis rhodophaea</name>
    <dbReference type="NCBI Taxonomy" id="280238"/>
    <lineage>
        <taxon>Bacteria</taxon>
        <taxon>Bacillati</taxon>
        <taxon>Actinomycetota</taxon>
        <taxon>Actinomycetes</taxon>
        <taxon>Streptosporangiales</taxon>
        <taxon>Nocardiopsidaceae</taxon>
        <taxon>Nocardiopsis</taxon>
    </lineage>
</organism>
<keyword evidence="3" id="KW-1185">Reference proteome</keyword>